<feature type="region of interest" description="Disordered" evidence="1">
    <location>
        <begin position="65"/>
        <end position="126"/>
    </location>
</feature>
<sequence length="126" mass="14282">MGKKDFLKAKYPDSKVIKFGRFTKQSIFSIIYFEFKLIIMKRFYADTVNPWALLLTAKLIQELKAAGQEEEQDSQDSSEEEEISQESNDSDGNDQGSDDSSQGLVDPARTRLVDPARTRVVDPART</sequence>
<organism evidence="2 3">
    <name type="scientific">Algoriphagus lacus</name>
    <dbReference type="NCBI Taxonomy" id="2056311"/>
    <lineage>
        <taxon>Bacteria</taxon>
        <taxon>Pseudomonadati</taxon>
        <taxon>Bacteroidota</taxon>
        <taxon>Cytophagia</taxon>
        <taxon>Cytophagales</taxon>
        <taxon>Cyclobacteriaceae</taxon>
        <taxon>Algoriphagus</taxon>
    </lineage>
</organism>
<dbReference type="Proteomes" id="UP000283522">
    <property type="component" value="Unassembled WGS sequence"/>
</dbReference>
<evidence type="ECO:0000313" key="3">
    <source>
        <dbReference type="Proteomes" id="UP000283522"/>
    </source>
</evidence>
<keyword evidence="3" id="KW-1185">Reference proteome</keyword>
<feature type="compositionally biased region" description="Low complexity" evidence="1">
    <location>
        <begin position="93"/>
        <end position="103"/>
    </location>
</feature>
<dbReference type="EMBL" id="QXML01000001">
    <property type="protein sequence ID" value="RIW18292.1"/>
    <property type="molecule type" value="Genomic_DNA"/>
</dbReference>
<gene>
    <name evidence="2" type="ORF">D0X99_00920</name>
</gene>
<feature type="compositionally biased region" description="Basic and acidic residues" evidence="1">
    <location>
        <begin position="108"/>
        <end position="126"/>
    </location>
</feature>
<evidence type="ECO:0000256" key="1">
    <source>
        <dbReference type="SAM" id="MobiDB-lite"/>
    </source>
</evidence>
<comment type="caution">
    <text evidence="2">The sequence shown here is derived from an EMBL/GenBank/DDBJ whole genome shotgun (WGS) entry which is preliminary data.</text>
</comment>
<reference evidence="2 3" key="1">
    <citation type="submission" date="2018-09" db="EMBL/GenBank/DDBJ databases">
        <authorList>
            <person name="Wang X."/>
            <person name="Du Z."/>
        </authorList>
    </citation>
    <scope>NUCLEOTIDE SEQUENCE [LARGE SCALE GENOMIC DNA]</scope>
    <source>
        <strain evidence="2 3">N3</strain>
    </source>
</reference>
<accession>A0A418PW67</accession>
<protein>
    <submittedName>
        <fullName evidence="2">Uncharacterized protein</fullName>
    </submittedName>
</protein>
<dbReference type="AlphaFoldDB" id="A0A418PW67"/>
<proteinExistence type="predicted"/>
<feature type="compositionally biased region" description="Acidic residues" evidence="1">
    <location>
        <begin position="68"/>
        <end position="92"/>
    </location>
</feature>
<evidence type="ECO:0000313" key="2">
    <source>
        <dbReference type="EMBL" id="RIW18292.1"/>
    </source>
</evidence>
<name>A0A418PW67_9BACT</name>